<sequence>MYKVIRILKTCSFREKRISAYTSNMRFFSLSPFSRQADDFGVCFDIDGVISRGHVPFPEARTAYQLLMDHDRNIHIPSCFVTNSLGRNSCRAMQLTEWLGVTVNPEQMVLGQGPLEMYSEYHHKNCLIIGQGQLRQIAAELGFTNVYLMDEVMEAYPLLDASNHEKNTPLVALELNEKELPNIEALVLIGEPKHWECQLQILIDILLTNGKPSGKQNRVNYQTIPVIGCNVDLQYMHKAEFPRFGHGAFLLCLESLFKKLTGKDLEYSVLTGKPSEVTFRYAEHCLSNIAQNHGSFKPLKRMYMIGDNIDVDIAGANLYQRYINAAAENKNCALSASRQPPNNGIFLPQTVTEIYGILVKTGVSFASSGITHSHRDFTLDSDILKPHIILDNVLDAIQYIIKNES</sequence>
<evidence type="ECO:0000313" key="2">
    <source>
        <dbReference type="Proteomes" id="UP001208570"/>
    </source>
</evidence>
<organism evidence="1 2">
    <name type="scientific">Paralvinella palmiformis</name>
    <dbReference type="NCBI Taxonomy" id="53620"/>
    <lineage>
        <taxon>Eukaryota</taxon>
        <taxon>Metazoa</taxon>
        <taxon>Spiralia</taxon>
        <taxon>Lophotrochozoa</taxon>
        <taxon>Annelida</taxon>
        <taxon>Polychaeta</taxon>
        <taxon>Sedentaria</taxon>
        <taxon>Canalipalpata</taxon>
        <taxon>Terebellida</taxon>
        <taxon>Terebelliformia</taxon>
        <taxon>Alvinellidae</taxon>
        <taxon>Paralvinella</taxon>
    </lineage>
</organism>
<dbReference type="Pfam" id="PF13242">
    <property type="entry name" value="Hydrolase_like"/>
    <property type="match status" value="1"/>
</dbReference>
<dbReference type="Pfam" id="PF13344">
    <property type="entry name" value="Hydrolase_6"/>
    <property type="match status" value="1"/>
</dbReference>
<dbReference type="InterPro" id="IPR006353">
    <property type="entry name" value="HAD-SF_hydro_IIA_CECR5"/>
</dbReference>
<dbReference type="InterPro" id="IPR050324">
    <property type="entry name" value="CDP-alcohol_PTase-I"/>
</dbReference>
<dbReference type="InterPro" id="IPR006357">
    <property type="entry name" value="HAD-SF_hydro_IIA"/>
</dbReference>
<dbReference type="InterPro" id="IPR023214">
    <property type="entry name" value="HAD_sf"/>
</dbReference>
<keyword evidence="2" id="KW-1185">Reference proteome</keyword>
<dbReference type="InterPro" id="IPR036412">
    <property type="entry name" value="HAD-like_sf"/>
</dbReference>
<evidence type="ECO:0000313" key="1">
    <source>
        <dbReference type="EMBL" id="KAK2151583.1"/>
    </source>
</evidence>
<dbReference type="GO" id="GO:0005739">
    <property type="term" value="C:mitochondrion"/>
    <property type="evidence" value="ECO:0007669"/>
    <property type="project" value="TreeGrafter"/>
</dbReference>
<dbReference type="EMBL" id="JAODUP010000358">
    <property type="protein sequence ID" value="KAK2151583.1"/>
    <property type="molecule type" value="Genomic_DNA"/>
</dbReference>
<dbReference type="GO" id="GO:0046474">
    <property type="term" value="P:glycerophospholipid biosynthetic process"/>
    <property type="evidence" value="ECO:0007669"/>
    <property type="project" value="TreeGrafter"/>
</dbReference>
<dbReference type="PANTHER" id="PTHR14269:SF4">
    <property type="entry name" value="CAT EYE SYNDROME CRITICAL REGION PROTEIN 5"/>
    <property type="match status" value="1"/>
</dbReference>
<dbReference type="AlphaFoldDB" id="A0AAD9N139"/>
<dbReference type="Gene3D" id="3.40.50.1000">
    <property type="entry name" value="HAD superfamily/HAD-like"/>
    <property type="match status" value="2"/>
</dbReference>
<protein>
    <submittedName>
        <fullName evidence="1">Uncharacterized protein</fullName>
    </submittedName>
</protein>
<accession>A0AAD9N139</accession>
<dbReference type="Proteomes" id="UP001208570">
    <property type="component" value="Unassembled WGS sequence"/>
</dbReference>
<dbReference type="SUPFAM" id="SSF56784">
    <property type="entry name" value="HAD-like"/>
    <property type="match status" value="1"/>
</dbReference>
<proteinExistence type="predicted"/>
<reference evidence="1" key="1">
    <citation type="journal article" date="2023" name="Mol. Biol. Evol.">
        <title>Third-Generation Sequencing Reveals the Adaptive Role of the Epigenome in Three Deep-Sea Polychaetes.</title>
        <authorList>
            <person name="Perez M."/>
            <person name="Aroh O."/>
            <person name="Sun Y."/>
            <person name="Lan Y."/>
            <person name="Juniper S.K."/>
            <person name="Young C.R."/>
            <person name="Angers B."/>
            <person name="Qian P.Y."/>
        </authorList>
    </citation>
    <scope>NUCLEOTIDE SEQUENCE</scope>
    <source>
        <strain evidence="1">P08H-3</strain>
    </source>
</reference>
<name>A0AAD9N139_9ANNE</name>
<dbReference type="PANTHER" id="PTHR14269">
    <property type="entry name" value="CDP-DIACYLGLYCEROL--GLYCEROL-3-PHOSPHATE 3-PHOSPHATIDYLTRANSFERASE-RELATED"/>
    <property type="match status" value="1"/>
</dbReference>
<dbReference type="NCBIfam" id="TIGR01460">
    <property type="entry name" value="HAD-SF-IIA"/>
    <property type="match status" value="1"/>
</dbReference>
<dbReference type="NCBIfam" id="TIGR01456">
    <property type="entry name" value="CECR5"/>
    <property type="match status" value="1"/>
</dbReference>
<comment type="caution">
    <text evidence="1">The sequence shown here is derived from an EMBL/GenBank/DDBJ whole genome shotgun (WGS) entry which is preliminary data.</text>
</comment>
<gene>
    <name evidence="1" type="ORF">LSH36_358g01038</name>
</gene>